<dbReference type="PANTHER" id="PTHR12289">
    <property type="entry name" value="METAXIN RELATED"/>
    <property type="match status" value="1"/>
</dbReference>
<evidence type="ECO:0000259" key="7">
    <source>
        <dbReference type="Pfam" id="PF10568"/>
    </source>
</evidence>
<dbReference type="InterPro" id="IPR019564">
    <property type="entry name" value="Sam37/metaxin_N"/>
</dbReference>
<gene>
    <name evidence="8" type="ORF">BABINDRAFT_159777</name>
</gene>
<feature type="domain" description="Mitochondrial outer membrane transport complex Sam37/metaxin N-terminal" evidence="7">
    <location>
        <begin position="19"/>
        <end position="142"/>
    </location>
</feature>
<dbReference type="GO" id="GO:0015031">
    <property type="term" value="P:protein transport"/>
    <property type="evidence" value="ECO:0007669"/>
    <property type="project" value="UniProtKB-KW"/>
</dbReference>
<name>A0A1E3QWX3_9ASCO</name>
<organism evidence="8 9">
    <name type="scientific">Babjeviella inositovora NRRL Y-12698</name>
    <dbReference type="NCBI Taxonomy" id="984486"/>
    <lineage>
        <taxon>Eukaryota</taxon>
        <taxon>Fungi</taxon>
        <taxon>Dikarya</taxon>
        <taxon>Ascomycota</taxon>
        <taxon>Saccharomycotina</taxon>
        <taxon>Pichiomycetes</taxon>
        <taxon>Serinales incertae sedis</taxon>
        <taxon>Babjeviella</taxon>
    </lineage>
</organism>
<dbReference type="OrthoDB" id="5835136at2759"/>
<proteinExistence type="predicted"/>
<keyword evidence="6" id="KW-0472">Membrane</keyword>
<evidence type="ECO:0000256" key="6">
    <source>
        <dbReference type="ARBA" id="ARBA00023136"/>
    </source>
</evidence>
<keyword evidence="4" id="KW-0653">Protein transport</keyword>
<evidence type="ECO:0000256" key="1">
    <source>
        <dbReference type="ARBA" id="ARBA00004294"/>
    </source>
</evidence>
<dbReference type="CDD" id="cd03054">
    <property type="entry name" value="GST_N_Metaxin"/>
    <property type="match status" value="1"/>
</dbReference>
<dbReference type="GeneID" id="30145730"/>
<reference evidence="9" key="1">
    <citation type="submission" date="2016-05" db="EMBL/GenBank/DDBJ databases">
        <title>Comparative genomics of biotechnologically important yeasts.</title>
        <authorList>
            <consortium name="DOE Joint Genome Institute"/>
            <person name="Riley R."/>
            <person name="Haridas S."/>
            <person name="Wolfe K.H."/>
            <person name="Lopes M.R."/>
            <person name="Hittinger C.T."/>
            <person name="Goker M."/>
            <person name="Salamov A."/>
            <person name="Wisecaver J."/>
            <person name="Long T.M."/>
            <person name="Aerts A.L."/>
            <person name="Barry K."/>
            <person name="Choi C."/>
            <person name="Clum A."/>
            <person name="Coughlan A.Y."/>
            <person name="Deshpande S."/>
            <person name="Douglass A.P."/>
            <person name="Hanson S.J."/>
            <person name="Klenk H.-P."/>
            <person name="Labutti K."/>
            <person name="Lapidus A."/>
            <person name="Lindquist E."/>
            <person name="Lipzen A."/>
            <person name="Meier-Kolthoff J.P."/>
            <person name="Ohm R.A."/>
            <person name="Otillar R.P."/>
            <person name="Pangilinan J."/>
            <person name="Peng Y."/>
            <person name="Rokas A."/>
            <person name="Rosa C.A."/>
            <person name="Scheuner C."/>
            <person name="Sibirny A.A."/>
            <person name="Slot J.C."/>
            <person name="Stielow J.B."/>
            <person name="Sun H."/>
            <person name="Kurtzman C.P."/>
            <person name="Blackwell M."/>
            <person name="Grigoriev I.V."/>
            <person name="Jeffries T.W."/>
        </authorList>
    </citation>
    <scope>NUCLEOTIDE SEQUENCE [LARGE SCALE GENOMIC DNA]</scope>
    <source>
        <strain evidence="9">NRRL Y-12698</strain>
    </source>
</reference>
<evidence type="ECO:0000256" key="4">
    <source>
        <dbReference type="ARBA" id="ARBA00022927"/>
    </source>
</evidence>
<evidence type="ECO:0000256" key="5">
    <source>
        <dbReference type="ARBA" id="ARBA00023128"/>
    </source>
</evidence>
<evidence type="ECO:0000313" key="9">
    <source>
        <dbReference type="Proteomes" id="UP000094336"/>
    </source>
</evidence>
<dbReference type="PANTHER" id="PTHR12289:SF41">
    <property type="entry name" value="FAILED AXON CONNECTIONS-RELATED"/>
    <property type="match status" value="1"/>
</dbReference>
<sequence length="331" mass="37263">MLELHVWGDDSISPISPESLASAYFLASHLAPAQFSIVTSSNTNLSPTGQLPVLRDDKRIVDGYTDIVAYVTQHYSADARIAELTGEATLLNDGVIAYIRDKLQYITQFVLYIDSNNYTNFTRPLFQRYLPFPMMYNQPLKFYDAAEEACESIGLKVPNAGFLSHIGFVGDAREEDMREADVGADDVALSQLHATQMLKRKEEKSVLANTAQMLRCLRFFKEYMDDIVLILGAEKYAFGDKISTCEILLYAHLECMSFPGLPNQAVGTYFEEKYPELHQRFVVVKTELDARLRAVVVERASDEDAPTLVNEVRFVAGRLFTKPSARNEVVL</sequence>
<evidence type="ECO:0000256" key="3">
    <source>
        <dbReference type="ARBA" id="ARBA00022787"/>
    </source>
</evidence>
<dbReference type="Proteomes" id="UP000094336">
    <property type="component" value="Unassembled WGS sequence"/>
</dbReference>
<evidence type="ECO:0000313" key="8">
    <source>
        <dbReference type="EMBL" id="ODQ81497.1"/>
    </source>
</evidence>
<keyword evidence="2" id="KW-0813">Transport</keyword>
<dbReference type="STRING" id="984486.A0A1E3QWX3"/>
<evidence type="ECO:0000256" key="2">
    <source>
        <dbReference type="ARBA" id="ARBA00022448"/>
    </source>
</evidence>
<dbReference type="InterPro" id="IPR050931">
    <property type="entry name" value="Mito_Protein_Transport_Metaxin"/>
</dbReference>
<dbReference type="RefSeq" id="XP_018986825.1">
    <property type="nucleotide sequence ID" value="XM_019127877.1"/>
</dbReference>
<accession>A0A1E3QWX3</accession>
<protein>
    <recommendedName>
        <fullName evidence="7">Mitochondrial outer membrane transport complex Sam37/metaxin N-terminal domain-containing protein</fullName>
    </recommendedName>
</protein>
<dbReference type="AlphaFoldDB" id="A0A1E3QWX3"/>
<keyword evidence="9" id="KW-1185">Reference proteome</keyword>
<dbReference type="GO" id="GO:0001401">
    <property type="term" value="C:SAM complex"/>
    <property type="evidence" value="ECO:0007669"/>
    <property type="project" value="InterPro"/>
</dbReference>
<keyword evidence="5" id="KW-0496">Mitochondrion</keyword>
<dbReference type="Pfam" id="PF10568">
    <property type="entry name" value="Tom37"/>
    <property type="match status" value="1"/>
</dbReference>
<comment type="subcellular location">
    <subcellularLocation>
        <location evidence="1">Mitochondrion outer membrane</location>
    </subcellularLocation>
</comment>
<dbReference type="EMBL" id="KV454427">
    <property type="protein sequence ID" value="ODQ81497.1"/>
    <property type="molecule type" value="Genomic_DNA"/>
</dbReference>
<keyword evidence="3" id="KW-1000">Mitochondrion outer membrane</keyword>
<dbReference type="GO" id="GO:0007005">
    <property type="term" value="P:mitochondrion organization"/>
    <property type="evidence" value="ECO:0007669"/>
    <property type="project" value="TreeGrafter"/>
</dbReference>